<dbReference type="GO" id="GO:0009401">
    <property type="term" value="P:phosphoenolpyruvate-dependent sugar phosphotransferase system"/>
    <property type="evidence" value="ECO:0007669"/>
    <property type="project" value="InterPro"/>
</dbReference>
<reference evidence="3 4" key="1">
    <citation type="journal article" date="2018" name="Vet. Microbiol.">
        <title>Clonal diversity and geographic distribution of methicillin-resistant Staphylococcus pseudintermedius from Australian animals: Discovery of novel sequence types.</title>
        <authorList>
            <person name="Worthing K.A."/>
            <person name="Abraham S."/>
            <person name="Coombs G.W."/>
            <person name="Pang S."/>
            <person name="Saputra S."/>
            <person name="Jordan D."/>
            <person name="Trott D.J."/>
            <person name="Norris J.M."/>
        </authorList>
    </citation>
    <scope>NUCLEOTIDE SEQUENCE [LARGE SCALE GENOMIC DNA]</scope>
    <source>
        <strain evidence="3 4">ST71 3</strain>
    </source>
</reference>
<evidence type="ECO:0000256" key="1">
    <source>
        <dbReference type="ARBA" id="ARBA00022679"/>
    </source>
</evidence>
<evidence type="ECO:0000259" key="2">
    <source>
        <dbReference type="PROSITE" id="PS51099"/>
    </source>
</evidence>
<dbReference type="InterPro" id="IPR036095">
    <property type="entry name" value="PTS_EIIB-like_sf"/>
</dbReference>
<dbReference type="AlphaFoldDB" id="A0A317Z7J0"/>
<dbReference type="EMBL" id="QEIV01001255">
    <property type="protein sequence ID" value="PWZ97316.1"/>
    <property type="molecule type" value="Genomic_DNA"/>
</dbReference>
<evidence type="ECO:0000313" key="4">
    <source>
        <dbReference type="Proteomes" id="UP000246351"/>
    </source>
</evidence>
<dbReference type="Proteomes" id="UP000246351">
    <property type="component" value="Unassembled WGS sequence"/>
</dbReference>
<dbReference type="GO" id="GO:0008982">
    <property type="term" value="F:protein-N(PI)-phosphohistidine-sugar phosphotransferase activity"/>
    <property type="evidence" value="ECO:0007669"/>
    <property type="project" value="InterPro"/>
</dbReference>
<dbReference type="InterPro" id="IPR003501">
    <property type="entry name" value="PTS_EIIB_2/3"/>
</dbReference>
<accession>A0A317Z7J0</accession>
<dbReference type="InterPro" id="IPR013011">
    <property type="entry name" value="PTS_EIIB_2"/>
</dbReference>
<protein>
    <submittedName>
        <fullName evidence="3">PTS lactose transporter subunit IIB</fullName>
    </submittedName>
</protein>
<dbReference type="PROSITE" id="PS51099">
    <property type="entry name" value="PTS_EIIB_TYPE_2"/>
    <property type="match status" value="1"/>
</dbReference>
<evidence type="ECO:0000313" key="3">
    <source>
        <dbReference type="EMBL" id="PWZ97316.1"/>
    </source>
</evidence>
<proteinExistence type="predicted"/>
<dbReference type="Gene3D" id="3.40.50.2300">
    <property type="match status" value="1"/>
</dbReference>
<gene>
    <name evidence="3" type="ORF">DD924_12575</name>
</gene>
<keyword evidence="1" id="KW-0808">Transferase</keyword>
<feature type="domain" description="PTS EIIB type-2" evidence="2">
    <location>
        <begin position="1"/>
        <end position="43"/>
    </location>
</feature>
<dbReference type="SUPFAM" id="SSF52794">
    <property type="entry name" value="PTS system IIB component-like"/>
    <property type="match status" value="1"/>
</dbReference>
<feature type="non-terminal residue" evidence="3">
    <location>
        <position position="43"/>
    </location>
</feature>
<organism evidence="3 4">
    <name type="scientific">Staphylococcus pseudintermedius</name>
    <dbReference type="NCBI Taxonomy" id="283734"/>
    <lineage>
        <taxon>Bacteria</taxon>
        <taxon>Bacillati</taxon>
        <taxon>Bacillota</taxon>
        <taxon>Bacilli</taxon>
        <taxon>Bacillales</taxon>
        <taxon>Staphylococcaceae</taxon>
        <taxon>Staphylococcus</taxon>
        <taxon>Staphylococcus intermedius group</taxon>
    </lineage>
</organism>
<comment type="caution">
    <text evidence="3">The sequence shown here is derived from an EMBL/GenBank/DDBJ whole genome shotgun (WGS) entry which is preliminary data.</text>
</comment>
<dbReference type="Pfam" id="PF02302">
    <property type="entry name" value="PTS_IIB"/>
    <property type="match status" value="1"/>
</dbReference>
<name>A0A317Z7J0_STAPS</name>
<sequence>MKILVVCGHGLGSSFMVEMNVQEVLKQLTLKDAVDVEHSDIMS</sequence>